<accession>A0AAD9AN59</accession>
<name>A0AAD9AN59_9PEZI</name>
<gene>
    <name evidence="1" type="ORF">CCHR01_06007</name>
</gene>
<comment type="caution">
    <text evidence="1">The sequence shown here is derived from an EMBL/GenBank/DDBJ whole genome shotgun (WGS) entry which is preliminary data.</text>
</comment>
<dbReference type="Proteomes" id="UP001243330">
    <property type="component" value="Unassembled WGS sequence"/>
</dbReference>
<organism evidence="1 2">
    <name type="scientific">Colletotrichum chrysophilum</name>
    <dbReference type="NCBI Taxonomy" id="1836956"/>
    <lineage>
        <taxon>Eukaryota</taxon>
        <taxon>Fungi</taxon>
        <taxon>Dikarya</taxon>
        <taxon>Ascomycota</taxon>
        <taxon>Pezizomycotina</taxon>
        <taxon>Sordariomycetes</taxon>
        <taxon>Hypocreomycetidae</taxon>
        <taxon>Glomerellales</taxon>
        <taxon>Glomerellaceae</taxon>
        <taxon>Colletotrichum</taxon>
        <taxon>Colletotrichum gloeosporioides species complex</taxon>
    </lineage>
</organism>
<sequence>MTTKVPTYYYYYYYYCCWACNSLEA</sequence>
<reference evidence="1" key="1">
    <citation type="submission" date="2023-01" db="EMBL/GenBank/DDBJ databases">
        <title>Colletotrichum chrysophilum M932 genome sequence.</title>
        <authorList>
            <person name="Baroncelli R."/>
        </authorList>
    </citation>
    <scope>NUCLEOTIDE SEQUENCE</scope>
    <source>
        <strain evidence="1">M932</strain>
    </source>
</reference>
<evidence type="ECO:0000313" key="2">
    <source>
        <dbReference type="Proteomes" id="UP001243330"/>
    </source>
</evidence>
<keyword evidence="2" id="KW-1185">Reference proteome</keyword>
<protein>
    <submittedName>
        <fullName evidence="1">Uncharacterized protein</fullName>
    </submittedName>
</protein>
<dbReference type="AlphaFoldDB" id="A0AAD9AN59"/>
<proteinExistence type="predicted"/>
<dbReference type="EMBL" id="JAQOWY010000098">
    <property type="protein sequence ID" value="KAK1851346.1"/>
    <property type="molecule type" value="Genomic_DNA"/>
</dbReference>
<evidence type="ECO:0000313" key="1">
    <source>
        <dbReference type="EMBL" id="KAK1851346.1"/>
    </source>
</evidence>